<dbReference type="FunFam" id="3.30.40.10:FF:000342">
    <property type="entry name" value="Histone deacetylase 6"/>
    <property type="match status" value="1"/>
</dbReference>
<keyword evidence="15" id="KW-0479">Metal-binding</keyword>
<reference evidence="36" key="2">
    <citation type="submission" date="2025-08" db="UniProtKB">
        <authorList>
            <consortium name="Ensembl"/>
        </authorList>
    </citation>
    <scope>IDENTIFICATION</scope>
</reference>
<dbReference type="GO" id="GO:0036269">
    <property type="term" value="P:swimming behavior"/>
    <property type="evidence" value="ECO:0007669"/>
    <property type="project" value="Ensembl"/>
</dbReference>
<dbReference type="PRINTS" id="PR01270">
    <property type="entry name" value="HDASUPER"/>
</dbReference>
<evidence type="ECO:0000256" key="13">
    <source>
        <dbReference type="ARBA" id="ARBA00022553"/>
    </source>
</evidence>
<keyword evidence="27" id="KW-0539">Nucleus</keyword>
<comment type="cofactor">
    <cofactor evidence="1">
        <name>Zn(2+)</name>
        <dbReference type="ChEBI" id="CHEBI:29105"/>
    </cofactor>
</comment>
<keyword evidence="26" id="KW-0206">Cytoskeleton</keyword>
<evidence type="ECO:0000256" key="16">
    <source>
        <dbReference type="ARBA" id="ARBA00022737"/>
    </source>
</evidence>
<keyword evidence="21" id="KW-0832">Ubl conjugation</keyword>
<dbReference type="GO" id="GO:0043204">
    <property type="term" value="C:perikaryon"/>
    <property type="evidence" value="ECO:0007669"/>
    <property type="project" value="UniProtKB-SubCell"/>
</dbReference>
<evidence type="ECO:0000256" key="30">
    <source>
        <dbReference type="ARBA" id="ARBA00050910"/>
    </source>
</evidence>
<evidence type="ECO:0000256" key="23">
    <source>
        <dbReference type="ARBA" id="ARBA00023015"/>
    </source>
</evidence>
<evidence type="ECO:0000256" key="8">
    <source>
        <dbReference type="ARBA" id="ARBA00004906"/>
    </source>
</evidence>
<reference evidence="36" key="3">
    <citation type="submission" date="2025-09" db="UniProtKB">
        <authorList>
            <consortium name="Ensembl"/>
        </authorList>
    </citation>
    <scope>IDENTIFICATION</scope>
</reference>
<dbReference type="PROSITE" id="PS50271">
    <property type="entry name" value="ZF_UBP"/>
    <property type="match status" value="1"/>
</dbReference>
<evidence type="ECO:0000256" key="17">
    <source>
        <dbReference type="ARBA" id="ARBA00022771"/>
    </source>
</evidence>
<dbReference type="InterPro" id="IPR037138">
    <property type="entry name" value="His_deacetylse_dom_sf"/>
</dbReference>
<evidence type="ECO:0000256" key="34">
    <source>
        <dbReference type="SAM" id="MobiDB-lite"/>
    </source>
</evidence>
<accession>H3C8M1</accession>
<dbReference type="STRING" id="99883.ENSTNIP00000004593"/>
<evidence type="ECO:0000256" key="22">
    <source>
        <dbReference type="ARBA" id="ARBA00022853"/>
    </source>
</evidence>
<name>H3C8M1_TETNG</name>
<dbReference type="GO" id="GO:0005813">
    <property type="term" value="C:centrosome"/>
    <property type="evidence" value="ECO:0007669"/>
    <property type="project" value="UniProtKB-SubCell"/>
</dbReference>
<keyword evidence="19" id="KW-0378">Hydrolase</keyword>
<feature type="region of interest" description="Disordered" evidence="34">
    <location>
        <begin position="929"/>
        <end position="977"/>
    </location>
</feature>
<evidence type="ECO:0000256" key="21">
    <source>
        <dbReference type="ARBA" id="ARBA00022843"/>
    </source>
</evidence>
<evidence type="ECO:0000313" key="37">
    <source>
        <dbReference type="Proteomes" id="UP000007303"/>
    </source>
</evidence>
<dbReference type="GO" id="GO:0004407">
    <property type="term" value="F:histone deacetylase activity"/>
    <property type="evidence" value="ECO:0007669"/>
    <property type="project" value="TreeGrafter"/>
</dbReference>
<feature type="compositionally biased region" description="Basic and acidic residues" evidence="34">
    <location>
        <begin position="952"/>
        <end position="962"/>
    </location>
</feature>
<evidence type="ECO:0000256" key="10">
    <source>
        <dbReference type="ARBA" id="ARBA00022481"/>
    </source>
</evidence>
<proteinExistence type="inferred from homology"/>
<dbReference type="PANTHER" id="PTHR10625:SF21">
    <property type="entry name" value="HISTONE DEACETYLASE 6"/>
    <property type="match status" value="1"/>
</dbReference>
<keyword evidence="20" id="KW-0862">Zinc</keyword>
<dbReference type="SUPFAM" id="SSF52768">
    <property type="entry name" value="Arginase/deacetylase"/>
    <property type="match status" value="2"/>
</dbReference>
<feature type="compositionally biased region" description="Basic and acidic residues" evidence="34">
    <location>
        <begin position="855"/>
        <end position="865"/>
    </location>
</feature>
<dbReference type="GO" id="GO:0003779">
    <property type="term" value="F:actin binding"/>
    <property type="evidence" value="ECO:0007669"/>
    <property type="project" value="UniProtKB-KW"/>
</dbReference>
<dbReference type="GO" id="GO:0032886">
    <property type="term" value="P:regulation of microtubule-based process"/>
    <property type="evidence" value="ECO:0007669"/>
    <property type="project" value="UniProtKB-ARBA"/>
</dbReference>
<dbReference type="GO" id="GO:0051646">
    <property type="term" value="P:mitochondrion localization"/>
    <property type="evidence" value="ECO:0007669"/>
    <property type="project" value="UniProtKB-ARBA"/>
</dbReference>
<dbReference type="InterPro" id="IPR023801">
    <property type="entry name" value="His_deacetylse_dom"/>
</dbReference>
<dbReference type="AlphaFoldDB" id="H3C8M1"/>
<keyword evidence="11" id="KW-0963">Cytoplasm</keyword>
<comment type="pathway">
    <text evidence="8">Protein modification; protein ubiquitination.</text>
</comment>
<dbReference type="GO" id="GO:0001525">
    <property type="term" value="P:angiogenesis"/>
    <property type="evidence" value="ECO:0007669"/>
    <property type="project" value="Ensembl"/>
</dbReference>
<keyword evidence="22" id="KW-0156">Chromatin regulator</keyword>
<keyword evidence="37" id="KW-1185">Reference proteome</keyword>
<dbReference type="InterPro" id="IPR013083">
    <property type="entry name" value="Znf_RING/FYVE/PHD"/>
</dbReference>
<keyword evidence="24" id="KW-0804">Transcription</keyword>
<evidence type="ECO:0000256" key="29">
    <source>
        <dbReference type="ARBA" id="ARBA00049136"/>
    </source>
</evidence>
<comment type="similarity">
    <text evidence="9">Belongs to the histone deacetylase family. HD type 2 subfamily.</text>
</comment>
<evidence type="ECO:0000256" key="27">
    <source>
        <dbReference type="ARBA" id="ARBA00023242"/>
    </source>
</evidence>
<dbReference type="InterPro" id="IPR000286">
    <property type="entry name" value="HDACs"/>
</dbReference>
<dbReference type="InterPro" id="IPR001607">
    <property type="entry name" value="Znf_UBP"/>
</dbReference>
<keyword evidence="18" id="KW-0833">Ubl conjugation pathway</keyword>
<dbReference type="InParanoid" id="H3C8M1"/>
<dbReference type="Gene3D" id="3.40.800.20">
    <property type="entry name" value="Histone deacetylase domain"/>
    <property type="match status" value="2"/>
</dbReference>
<dbReference type="Gene3D" id="3.30.40.10">
    <property type="entry name" value="Zinc/RING finger domain, C3HC4 (zinc finger)"/>
    <property type="match status" value="1"/>
</dbReference>
<dbReference type="PANTHER" id="PTHR10625">
    <property type="entry name" value="HISTONE DEACETYLASE HDAC1-RELATED"/>
    <property type="match status" value="1"/>
</dbReference>
<evidence type="ECO:0000256" key="12">
    <source>
        <dbReference type="ARBA" id="ARBA00022491"/>
    </source>
</evidence>
<dbReference type="GO" id="GO:0051130">
    <property type="term" value="P:positive regulation of cellular component organization"/>
    <property type="evidence" value="ECO:0007669"/>
    <property type="project" value="UniProtKB-ARBA"/>
</dbReference>
<feature type="region of interest" description="Disordered" evidence="34">
    <location>
        <begin position="838"/>
        <end position="879"/>
    </location>
</feature>
<feature type="domain" description="UBP-type" evidence="35">
    <location>
        <begin position="1026"/>
        <end position="1126"/>
    </location>
</feature>
<feature type="compositionally biased region" description="Low complexity" evidence="34">
    <location>
        <begin position="929"/>
        <end position="939"/>
    </location>
</feature>
<keyword evidence="16" id="KW-0677">Repeat</keyword>
<evidence type="ECO:0000256" key="28">
    <source>
        <dbReference type="ARBA" id="ARBA00023273"/>
    </source>
</evidence>
<evidence type="ECO:0000256" key="9">
    <source>
        <dbReference type="ARBA" id="ARBA00007738"/>
    </source>
</evidence>
<dbReference type="GeneTree" id="ENSGT00940000159563"/>
<dbReference type="GO" id="GO:0030424">
    <property type="term" value="C:axon"/>
    <property type="evidence" value="ECO:0007669"/>
    <property type="project" value="UniProtKB-SubCell"/>
</dbReference>
<dbReference type="HOGENOM" id="CLU_007727_2_1_1"/>
<comment type="catalytic activity">
    <reaction evidence="29">
        <text>N(6)-acetyl-L-lysyl-[protein] + H2O = L-lysyl-[protein] + acetate</text>
        <dbReference type="Rhea" id="RHEA:58108"/>
        <dbReference type="Rhea" id="RHEA-COMP:9752"/>
        <dbReference type="Rhea" id="RHEA-COMP:10731"/>
        <dbReference type="ChEBI" id="CHEBI:15377"/>
        <dbReference type="ChEBI" id="CHEBI:29969"/>
        <dbReference type="ChEBI" id="CHEBI:30089"/>
        <dbReference type="ChEBI" id="CHEBI:61930"/>
    </reaction>
    <physiologicalReaction direction="left-to-right" evidence="29">
        <dbReference type="Rhea" id="RHEA:58109"/>
    </physiologicalReaction>
</comment>
<evidence type="ECO:0000256" key="11">
    <source>
        <dbReference type="ARBA" id="ARBA00022490"/>
    </source>
</evidence>
<comment type="catalytic activity">
    <reaction evidence="30">
        <text>N(6)-acetyl-L-lysyl-[alpha-tubulin] + H2O = L-lysyl-[alpha-tubulin] + acetate</text>
        <dbReference type="Rhea" id="RHEA:21548"/>
        <dbReference type="Rhea" id="RHEA-COMP:11278"/>
        <dbReference type="Rhea" id="RHEA-COMP:11279"/>
        <dbReference type="ChEBI" id="CHEBI:15377"/>
        <dbReference type="ChEBI" id="CHEBI:29969"/>
        <dbReference type="ChEBI" id="CHEBI:30089"/>
        <dbReference type="ChEBI" id="CHEBI:61930"/>
    </reaction>
    <physiologicalReaction direction="left-to-right" evidence="30">
        <dbReference type="Rhea" id="RHEA:21549"/>
    </physiologicalReaction>
</comment>
<dbReference type="GO" id="GO:0002244">
    <property type="term" value="P:hematopoietic progenitor cell differentiation"/>
    <property type="evidence" value="ECO:0007669"/>
    <property type="project" value="Ensembl"/>
</dbReference>
<dbReference type="GO" id="GO:0000118">
    <property type="term" value="C:histone deacetylase complex"/>
    <property type="evidence" value="ECO:0007669"/>
    <property type="project" value="TreeGrafter"/>
</dbReference>
<dbReference type="FunFam" id="3.40.800.20:FF:000005">
    <property type="entry name" value="histone deacetylase 6"/>
    <property type="match status" value="2"/>
</dbReference>
<evidence type="ECO:0000256" key="4">
    <source>
        <dbReference type="ARBA" id="ARBA00004279"/>
    </source>
</evidence>
<evidence type="ECO:0000256" key="1">
    <source>
        <dbReference type="ARBA" id="ARBA00001947"/>
    </source>
</evidence>
<evidence type="ECO:0000256" key="32">
    <source>
        <dbReference type="ARBA" id="ARBA00082852"/>
    </source>
</evidence>
<evidence type="ECO:0000259" key="35">
    <source>
        <dbReference type="PROSITE" id="PS50271"/>
    </source>
</evidence>
<dbReference type="GO" id="GO:0030425">
    <property type="term" value="C:dendrite"/>
    <property type="evidence" value="ECO:0007669"/>
    <property type="project" value="UniProtKB-SubCell"/>
</dbReference>
<evidence type="ECO:0000256" key="31">
    <source>
        <dbReference type="ARBA" id="ARBA00068733"/>
    </source>
</evidence>
<dbReference type="Pfam" id="PF00850">
    <property type="entry name" value="Hist_deacetyl"/>
    <property type="match status" value="2"/>
</dbReference>
<keyword evidence="10" id="KW-0488">Methylation</keyword>
<dbReference type="Pfam" id="PF02148">
    <property type="entry name" value="zf-UBP"/>
    <property type="match status" value="1"/>
</dbReference>
<evidence type="ECO:0000256" key="19">
    <source>
        <dbReference type="ARBA" id="ARBA00022801"/>
    </source>
</evidence>
<evidence type="ECO:0000256" key="14">
    <source>
        <dbReference type="ARBA" id="ARBA00022679"/>
    </source>
</evidence>
<keyword evidence="14" id="KW-0808">Transferase</keyword>
<keyword evidence="23" id="KW-0805">Transcription regulation</keyword>
<dbReference type="GO" id="GO:0040029">
    <property type="term" value="P:epigenetic regulation of gene expression"/>
    <property type="evidence" value="ECO:0007669"/>
    <property type="project" value="TreeGrafter"/>
</dbReference>
<dbReference type="InterPro" id="IPR023696">
    <property type="entry name" value="Ureohydrolase_dom_sf"/>
</dbReference>
<dbReference type="OMA" id="HTRSHVN"/>
<dbReference type="SMART" id="SM00290">
    <property type="entry name" value="ZnF_UBP"/>
    <property type="match status" value="1"/>
</dbReference>
<evidence type="ECO:0000256" key="5">
    <source>
        <dbReference type="ARBA" id="ARBA00004300"/>
    </source>
</evidence>
<evidence type="ECO:0000256" key="7">
    <source>
        <dbReference type="ARBA" id="ARBA00004489"/>
    </source>
</evidence>
<evidence type="ECO:0000256" key="25">
    <source>
        <dbReference type="ARBA" id="ARBA00023203"/>
    </source>
</evidence>
<comment type="subcellular location">
    <subcellularLocation>
        <location evidence="7">Cell projection</location>
        <location evidence="7">Axon</location>
    </subcellularLocation>
    <subcellularLocation>
        <location evidence="4">Cell projection</location>
        <location evidence="4">Dendrite</location>
    </subcellularLocation>
    <subcellularLocation>
        <location evidence="2">Cytoplasm</location>
        <location evidence="2">Cytoskeleton</location>
        <location evidence="2">Cilium basal body</location>
    </subcellularLocation>
    <subcellularLocation>
        <location evidence="5">Cytoplasm</location>
        <location evidence="5">Cytoskeleton</location>
        <location evidence="5">Microtubule organizing center</location>
        <location evidence="5">Centrosome</location>
    </subcellularLocation>
    <subcellularLocation>
        <location evidence="3">Nucleus</location>
    </subcellularLocation>
    <subcellularLocation>
        <location evidence="6">Perikaryon</location>
    </subcellularLocation>
</comment>
<evidence type="ECO:0000256" key="33">
    <source>
        <dbReference type="PROSITE-ProRule" id="PRU00502"/>
    </source>
</evidence>
<keyword evidence="13" id="KW-0597">Phosphoprotein</keyword>
<dbReference type="GO" id="GO:0060216">
    <property type="term" value="P:definitive hemopoiesis"/>
    <property type="evidence" value="ECO:0007669"/>
    <property type="project" value="Ensembl"/>
</dbReference>
<dbReference type="GO" id="GO:0006950">
    <property type="term" value="P:response to stress"/>
    <property type="evidence" value="ECO:0007669"/>
    <property type="project" value="UniProtKB-ARBA"/>
</dbReference>
<evidence type="ECO:0000256" key="15">
    <source>
        <dbReference type="ARBA" id="ARBA00022723"/>
    </source>
</evidence>
<keyword evidence="12" id="KW-0678">Repressor</keyword>
<dbReference type="GO" id="GO:0042903">
    <property type="term" value="F:tubulin deacetylase activity"/>
    <property type="evidence" value="ECO:0007669"/>
    <property type="project" value="Ensembl"/>
</dbReference>
<dbReference type="GO" id="GO:0051129">
    <property type="term" value="P:negative regulation of cellular component organization"/>
    <property type="evidence" value="ECO:0007669"/>
    <property type="project" value="UniProtKB-ARBA"/>
</dbReference>
<evidence type="ECO:0000256" key="2">
    <source>
        <dbReference type="ARBA" id="ARBA00004120"/>
    </source>
</evidence>
<sequence length="1129" mass="123139">NFPNLAEVKRRGRMERSRVEEEDMSAKLKMLSVSSRPSASGTGLVFSDIFTHHKNLWDSSHPESPERVTFIMEELQHQGLLSQCTRVEQPREATEEELLLCHTKHHVDLLRSTQTMTEDELHSLSDKYDSVYLHPESFTAGVTAVGSLLQLVDRVMTSELRNGFAVVRPPGHHAQKDLPNGFCLFNNVAIAARYAQTRHSVSRVLIVDWDVHHGQGTQYLFQEDPSVLYFSVHRYEQGSFWPHLPESDSHFVGTPRAAGRNINLPWNKTGMTDADYISAFQQLLLPIAHEFQPQLVLVSAGFDAAVEDEKGEMCVRPPCFHILTHMLMALAEGRLLLALEGGYNLQSTAEAAAACVGALLGGACPPLAPPTAPSDSALQSISQTLSALFPHWPSLQTLEMIQPALKRLNMPVKGLNTSSAESGPWAADGVQRTTTVDQTAEPSGLAPSVAAATGLVYDERMMEHLNLWDRHHPEQPQRIFKIFSKHQELGLVDRCQRIPARLATEEELSMCHSLQHVEQMRATATMKPRDLHRLGNEFNSIYINNQSFQSALLAAGGCFSAVEQILAGQVRNAVAVVRPPGHHAERDLPCGFCFFNTAALAARHAQKLSRDAPLRVLILDWDVHHGNGTQHMFEDDDSVLYISLHRYDNGAFFPSSEDAAPDRVGVSKGAGYNVNIAWSGGRMGDPDYLAAFHHVVMPIATEFNPGLVLVSAGFDAARGDPLGGYHVTPEGYAHLTHQLMSLAGGRVLLILEGGYNLSSISKSMAMCTSVLLGDPPPSLVTPLPPPHPSAVATINEVVRHHAPYWRSLRIHSQSPLSSSSFIVSLRFEDMFSRSVPESVRSALPSPKHRGKRSSRGKDRKSEGGGKDGSPLSPAGQLDTLVVGGFRGTLERRNRGDDACSVLWCFLNQRDGGVEVLTQGLASLDISPAAAPSPTVSAWAGGARPKAPPSPERACERDAKAESPEPSQSGGEGACGGPASHGSLELICGGPSDVSGRMSETWRSDTPAALPCPVLCPQTLYVVDPLPWCPHLDAVRPLPPSGIDIFQPCQDCGSEAENWICLTCYQVFCGRYVSEHMVTHGAAAEHPVVLSFSDLSVWCYLCEAYVHNQVTLRAKNAAHCAKFGEEIPPW</sequence>
<evidence type="ECO:0000256" key="20">
    <source>
        <dbReference type="ARBA" id="ARBA00022833"/>
    </source>
</evidence>
<dbReference type="SUPFAM" id="SSF57850">
    <property type="entry name" value="RING/U-box"/>
    <property type="match status" value="1"/>
</dbReference>
<protein>
    <recommendedName>
        <fullName evidence="31">Protein deacetylase HDAC6</fullName>
    </recommendedName>
    <alternativeName>
        <fullName evidence="32">Tubulin-lysine deacetylase HDAC6</fullName>
    </alternativeName>
</protein>
<organism evidence="36 37">
    <name type="scientific">Tetraodon nigroviridis</name>
    <name type="common">Spotted green pufferfish</name>
    <name type="synonym">Chelonodon nigroviridis</name>
    <dbReference type="NCBI Taxonomy" id="99883"/>
    <lineage>
        <taxon>Eukaryota</taxon>
        <taxon>Metazoa</taxon>
        <taxon>Chordata</taxon>
        <taxon>Craniata</taxon>
        <taxon>Vertebrata</taxon>
        <taxon>Euteleostomi</taxon>
        <taxon>Actinopterygii</taxon>
        <taxon>Neopterygii</taxon>
        <taxon>Teleostei</taxon>
        <taxon>Neoteleostei</taxon>
        <taxon>Acanthomorphata</taxon>
        <taxon>Eupercaria</taxon>
        <taxon>Tetraodontiformes</taxon>
        <taxon>Tetradontoidea</taxon>
        <taxon>Tetraodontidae</taxon>
        <taxon>Tetraodon</taxon>
    </lineage>
</organism>
<dbReference type="FunCoup" id="H3C8M1">
    <property type="interactions" value="936"/>
</dbReference>
<dbReference type="GO" id="GO:0008270">
    <property type="term" value="F:zinc ion binding"/>
    <property type="evidence" value="ECO:0007669"/>
    <property type="project" value="UniProtKB-KW"/>
</dbReference>
<evidence type="ECO:0000256" key="3">
    <source>
        <dbReference type="ARBA" id="ARBA00004123"/>
    </source>
</evidence>
<keyword evidence="25" id="KW-0009">Actin-binding</keyword>
<reference evidence="37" key="1">
    <citation type="journal article" date="2004" name="Nature">
        <title>Genome duplication in the teleost fish Tetraodon nigroviridis reveals the early vertebrate proto-karyotype.</title>
        <authorList>
            <person name="Jaillon O."/>
            <person name="Aury J.-M."/>
            <person name="Brunet F."/>
            <person name="Petit J.-L."/>
            <person name="Stange-Thomann N."/>
            <person name="Mauceli E."/>
            <person name="Bouneau L."/>
            <person name="Fischer C."/>
            <person name="Ozouf-Costaz C."/>
            <person name="Bernot A."/>
            <person name="Nicaud S."/>
            <person name="Jaffe D."/>
            <person name="Fisher S."/>
            <person name="Lutfalla G."/>
            <person name="Dossat C."/>
            <person name="Segurens B."/>
            <person name="Dasilva C."/>
            <person name="Salanoubat M."/>
            <person name="Levy M."/>
            <person name="Boudet N."/>
            <person name="Castellano S."/>
            <person name="Anthouard V."/>
            <person name="Jubin C."/>
            <person name="Castelli V."/>
            <person name="Katinka M."/>
            <person name="Vacherie B."/>
            <person name="Biemont C."/>
            <person name="Skalli Z."/>
            <person name="Cattolico L."/>
            <person name="Poulain J."/>
            <person name="De Berardinis V."/>
            <person name="Cruaud C."/>
            <person name="Duprat S."/>
            <person name="Brottier P."/>
            <person name="Coutanceau J.-P."/>
            <person name="Gouzy J."/>
            <person name="Parra G."/>
            <person name="Lardier G."/>
            <person name="Chapple C."/>
            <person name="McKernan K.J."/>
            <person name="McEwan P."/>
            <person name="Bosak S."/>
            <person name="Kellis M."/>
            <person name="Volff J.-N."/>
            <person name="Guigo R."/>
            <person name="Zody M.C."/>
            <person name="Mesirov J."/>
            <person name="Lindblad-Toh K."/>
            <person name="Birren B."/>
            <person name="Nusbaum C."/>
            <person name="Kahn D."/>
            <person name="Robinson-Rechavi M."/>
            <person name="Laudet V."/>
            <person name="Schachter V."/>
            <person name="Quetier F."/>
            <person name="Saurin W."/>
            <person name="Scarpelli C."/>
            <person name="Wincker P."/>
            <person name="Lander E.S."/>
            <person name="Weissenbach J."/>
            <person name="Roest Crollius H."/>
        </authorList>
    </citation>
    <scope>NUCLEOTIDE SEQUENCE [LARGE SCALE GENOMIC DNA]</scope>
</reference>
<dbReference type="Proteomes" id="UP000007303">
    <property type="component" value="Unassembled WGS sequence"/>
</dbReference>
<dbReference type="Ensembl" id="ENSTNIT00000004735.1">
    <property type="protein sequence ID" value="ENSTNIP00000004593.1"/>
    <property type="gene ID" value="ENSTNIG00000002155.1"/>
</dbReference>
<evidence type="ECO:0000313" key="36">
    <source>
        <dbReference type="Ensembl" id="ENSTNIP00000004593.1"/>
    </source>
</evidence>
<keyword evidence="17 33" id="KW-0863">Zinc-finger</keyword>
<keyword evidence="28" id="KW-0966">Cell projection</keyword>
<evidence type="ECO:0000256" key="24">
    <source>
        <dbReference type="ARBA" id="ARBA00023163"/>
    </source>
</evidence>
<dbReference type="GO" id="GO:0016740">
    <property type="term" value="F:transferase activity"/>
    <property type="evidence" value="ECO:0007669"/>
    <property type="project" value="UniProtKB-KW"/>
</dbReference>
<evidence type="ECO:0000256" key="6">
    <source>
        <dbReference type="ARBA" id="ARBA00004484"/>
    </source>
</evidence>
<dbReference type="GO" id="GO:0030955">
    <property type="term" value="F:potassium ion binding"/>
    <property type="evidence" value="ECO:0007669"/>
    <property type="project" value="Ensembl"/>
</dbReference>
<evidence type="ECO:0000256" key="26">
    <source>
        <dbReference type="ARBA" id="ARBA00023212"/>
    </source>
</evidence>
<evidence type="ECO:0000256" key="18">
    <source>
        <dbReference type="ARBA" id="ARBA00022786"/>
    </source>
</evidence>